<dbReference type="EMBL" id="CP163431">
    <property type="protein sequence ID" value="XDQ02698.1"/>
    <property type="molecule type" value="Genomic_DNA"/>
</dbReference>
<feature type="transmembrane region" description="Helical" evidence="1">
    <location>
        <begin position="33"/>
        <end position="53"/>
    </location>
</feature>
<evidence type="ECO:0008006" key="3">
    <source>
        <dbReference type="Google" id="ProtNLM"/>
    </source>
</evidence>
<evidence type="ECO:0000313" key="2">
    <source>
        <dbReference type="EMBL" id="XDQ02698.1"/>
    </source>
</evidence>
<sequence length="81" mass="9533">MNFTKRTRNALTAAALYVVFVLFLRFAGSGMGWWTALAVGLVATPLALWMTWLRQHYMERAREFGRRHGPSAWPEERHRRR</sequence>
<gene>
    <name evidence="2" type="ORF">AB5J58_22090</name>
</gene>
<organism evidence="2">
    <name type="scientific">Streptomyces sp. R08</name>
    <dbReference type="NCBI Taxonomy" id="3238624"/>
    <lineage>
        <taxon>Bacteria</taxon>
        <taxon>Bacillati</taxon>
        <taxon>Actinomycetota</taxon>
        <taxon>Actinomycetes</taxon>
        <taxon>Kitasatosporales</taxon>
        <taxon>Streptomycetaceae</taxon>
        <taxon>Streptomyces</taxon>
    </lineage>
</organism>
<reference evidence="2" key="1">
    <citation type="submission" date="2024-07" db="EMBL/GenBank/DDBJ databases">
        <authorList>
            <person name="Yu S.T."/>
        </authorList>
    </citation>
    <scope>NUCLEOTIDE SEQUENCE</scope>
    <source>
        <strain evidence="2">R08</strain>
    </source>
</reference>
<name>A0AB39M990_9ACTN</name>
<keyword evidence="1" id="KW-0812">Transmembrane</keyword>
<dbReference type="RefSeq" id="WP_369188805.1">
    <property type="nucleotide sequence ID" value="NZ_CP163431.1"/>
</dbReference>
<keyword evidence="1" id="KW-0472">Membrane</keyword>
<feature type="transmembrane region" description="Helical" evidence="1">
    <location>
        <begin position="9"/>
        <end position="27"/>
    </location>
</feature>
<evidence type="ECO:0000256" key="1">
    <source>
        <dbReference type="SAM" id="Phobius"/>
    </source>
</evidence>
<keyword evidence="1" id="KW-1133">Transmembrane helix</keyword>
<dbReference type="AlphaFoldDB" id="A0AB39M990"/>
<protein>
    <recommendedName>
        <fullName evidence="3">DUF4229 domain-containing protein</fullName>
    </recommendedName>
</protein>
<proteinExistence type="predicted"/>
<accession>A0AB39M990</accession>